<dbReference type="PATRIC" id="fig|1121451.3.peg.132"/>
<dbReference type="InterPro" id="IPR049278">
    <property type="entry name" value="MS_channel_C"/>
</dbReference>
<dbReference type="InterPro" id="IPR011066">
    <property type="entry name" value="MscS_channel_C_sf"/>
</dbReference>
<feature type="transmembrane region" description="Helical" evidence="7">
    <location>
        <begin position="315"/>
        <end position="334"/>
    </location>
</feature>
<dbReference type="STRING" id="1121451.DESAM_10144"/>
<dbReference type="Gene3D" id="2.30.30.60">
    <property type="match status" value="1"/>
</dbReference>
<feature type="transmembrane region" description="Helical" evidence="7">
    <location>
        <begin position="364"/>
        <end position="386"/>
    </location>
</feature>
<sequence length="837" mass="95719">MTIFMRKITILTLVAMIFIMSFSLHAKAESTSQTWTNMIEGIESDIMEQSKVINLLMEKMPSMLKTYDRRMTKAQDRLDQLKLLRGLAKRTPWSYRTVLLQLNDVDSYIKLAKADLLIEKNRLKKIKRTFSVLREIKIQENVKSSFNKALLKRTKSKFATLRAETAKFKQELDKALAKSDVLAASVQENRELTSKYYAESIKNFYFERGPSLLSSHSWIDISYSFKEWEHGYSKFYHPLFVWVNWNDFLTYMAIITIILWLLLRHGVKSLLKRPLFKKHNLALYSRGVLLISFGAAILISRHITLFTSNQITSLIWAESITLGIIICARNFLWAREDAKPATLIYTPMFTLWCLMTAGDFLHMLTIPVDCLGIIWLFLSIAGLAAMHYSRNRYTLNITRVTFKANKIILATGALVTIFGFGTQAMILTQVWFLFLVTLQVCTALKTIMITEVAPVKDFTPQESATEEENNAQKQKKEEAVRAARQHNQMVQMFYPLSVSVIIFLFIGWATAYMGGIPFARFVFRHMDVTIGGADISIKSFFYILILFFTSRLILFWLKSFVSNTEIGGRKIESSVAHTFSTIGSYIVWVVFLFSSFFLLGIPMSALTWIASGLSIGIGFGLKDIVSNFVSGLIILFGGSIKKGDTLQHKNIIGKVVDVSIRNTTIKALDNSMIIIPNSSFLKGEIVNLNYQDTRIRVAIPVTLVPGTKLKKAKKIMMKVVKKHPKILKDPAPTILFKRFGMLGLDFEIYFWVNHFEDKFPTESDIVDELDQKFQAKKIKVAFRGVKTKYKPKGDEAAQIAAQREALKEKRKRVGKCFRSAAIRKHRTFSKIEMDMPD</sequence>
<dbReference type="InterPro" id="IPR006685">
    <property type="entry name" value="MscS_channel_2nd"/>
</dbReference>
<dbReference type="KEGG" id="dhy:DESAM_10144"/>
<feature type="transmembrane region" description="Helical" evidence="7">
    <location>
        <begin position="407"/>
        <end position="426"/>
    </location>
</feature>
<feature type="chain" id="PRO_5003947654" evidence="8">
    <location>
        <begin position="27"/>
        <end position="837"/>
    </location>
</feature>
<feature type="signal peptide" evidence="8">
    <location>
        <begin position="1"/>
        <end position="26"/>
    </location>
</feature>
<dbReference type="Pfam" id="PF21082">
    <property type="entry name" value="MS_channel_3rd"/>
    <property type="match status" value="1"/>
</dbReference>
<feature type="transmembrane region" description="Helical" evidence="7">
    <location>
        <begin position="283"/>
        <end position="303"/>
    </location>
</feature>
<evidence type="ECO:0000256" key="2">
    <source>
        <dbReference type="ARBA" id="ARBA00008017"/>
    </source>
</evidence>
<feature type="transmembrane region" description="Helical" evidence="7">
    <location>
        <begin position="432"/>
        <end position="453"/>
    </location>
</feature>
<feature type="domain" description="Mechanosensitive ion channel MscS C-terminal" evidence="10">
    <location>
        <begin position="706"/>
        <end position="779"/>
    </location>
</feature>
<dbReference type="PANTHER" id="PTHR30347">
    <property type="entry name" value="POTASSIUM CHANNEL RELATED"/>
    <property type="match status" value="1"/>
</dbReference>
<reference evidence="11 12" key="1">
    <citation type="submission" date="2012-10" db="EMBL/GenBank/DDBJ databases">
        <authorList>
            <person name="Genoscope - CEA"/>
        </authorList>
    </citation>
    <scope>NUCLEOTIDE SEQUENCE [LARGE SCALE GENOMIC DNA]</scope>
    <source>
        <strain evidence="12">AM13 / DSM 14728</strain>
    </source>
</reference>
<comment type="subcellular location">
    <subcellularLocation>
        <location evidence="1">Cell membrane</location>
        <topology evidence="1">Multi-pass membrane protein</topology>
    </subcellularLocation>
</comment>
<feature type="transmembrane region" description="Helical" evidence="7">
    <location>
        <begin position="539"/>
        <end position="557"/>
    </location>
</feature>
<dbReference type="HOGENOM" id="CLU_340331_0_0_7"/>
<dbReference type="InterPro" id="IPR023408">
    <property type="entry name" value="MscS_beta-dom_sf"/>
</dbReference>
<dbReference type="Gene3D" id="1.10.287.1260">
    <property type="match status" value="1"/>
</dbReference>
<dbReference type="PANTHER" id="PTHR30347:SF1">
    <property type="entry name" value="MECHANOSENSITIVE CHANNEL MSCK"/>
    <property type="match status" value="1"/>
</dbReference>
<dbReference type="InterPro" id="IPR011014">
    <property type="entry name" value="MscS_channel_TM-2"/>
</dbReference>
<evidence type="ECO:0000259" key="9">
    <source>
        <dbReference type="Pfam" id="PF00924"/>
    </source>
</evidence>
<evidence type="ECO:0000256" key="3">
    <source>
        <dbReference type="ARBA" id="ARBA00022475"/>
    </source>
</evidence>
<evidence type="ECO:0000256" key="6">
    <source>
        <dbReference type="ARBA" id="ARBA00023136"/>
    </source>
</evidence>
<keyword evidence="3" id="KW-1003">Cell membrane</keyword>
<dbReference type="GO" id="GO:0008381">
    <property type="term" value="F:mechanosensitive monoatomic ion channel activity"/>
    <property type="evidence" value="ECO:0007669"/>
    <property type="project" value="UniProtKB-ARBA"/>
</dbReference>
<dbReference type="SUPFAM" id="SSF82861">
    <property type="entry name" value="Mechanosensitive channel protein MscS (YggB), transmembrane region"/>
    <property type="match status" value="1"/>
</dbReference>
<organism evidence="11 12">
    <name type="scientific">Maridesulfovibrio hydrothermalis AM13 = DSM 14728</name>
    <dbReference type="NCBI Taxonomy" id="1121451"/>
    <lineage>
        <taxon>Bacteria</taxon>
        <taxon>Pseudomonadati</taxon>
        <taxon>Thermodesulfobacteriota</taxon>
        <taxon>Desulfovibrionia</taxon>
        <taxon>Desulfovibrionales</taxon>
        <taxon>Desulfovibrionaceae</taxon>
        <taxon>Maridesulfovibrio</taxon>
    </lineage>
</organism>
<feature type="transmembrane region" description="Helical" evidence="7">
    <location>
        <begin position="578"/>
        <end position="601"/>
    </location>
</feature>
<keyword evidence="8" id="KW-0732">Signal</keyword>
<dbReference type="EMBL" id="FO203522">
    <property type="protein sequence ID" value="CCO22125.1"/>
    <property type="molecule type" value="Genomic_DNA"/>
</dbReference>
<dbReference type="OrthoDB" id="9799209at2"/>
<dbReference type="Gene3D" id="3.30.70.100">
    <property type="match status" value="1"/>
</dbReference>
<feature type="transmembrane region" description="Helical" evidence="7">
    <location>
        <begin position="239"/>
        <end position="263"/>
    </location>
</feature>
<dbReference type="eggNOG" id="COG3264">
    <property type="taxonomic scope" value="Bacteria"/>
</dbReference>
<dbReference type="RefSeq" id="WP_015334735.1">
    <property type="nucleotide sequence ID" value="NC_020055.1"/>
</dbReference>
<feature type="domain" description="Mechanosensitive ion channel MscS" evidence="9">
    <location>
        <begin position="623"/>
        <end position="689"/>
    </location>
</feature>
<evidence type="ECO:0000256" key="5">
    <source>
        <dbReference type="ARBA" id="ARBA00022989"/>
    </source>
</evidence>
<evidence type="ECO:0000313" key="11">
    <source>
        <dbReference type="EMBL" id="CCO22125.1"/>
    </source>
</evidence>
<keyword evidence="12" id="KW-1185">Reference proteome</keyword>
<gene>
    <name evidence="11" type="ORF">DESAM_10144</name>
</gene>
<feature type="transmembrane region" description="Helical" evidence="7">
    <location>
        <begin position="493"/>
        <end position="519"/>
    </location>
</feature>
<name>L0R7G0_9BACT</name>
<keyword evidence="5 7" id="KW-1133">Transmembrane helix</keyword>
<evidence type="ECO:0000259" key="10">
    <source>
        <dbReference type="Pfam" id="PF21082"/>
    </source>
</evidence>
<dbReference type="AlphaFoldDB" id="L0R7G0"/>
<dbReference type="Pfam" id="PF00924">
    <property type="entry name" value="MS_channel_2nd"/>
    <property type="match status" value="1"/>
</dbReference>
<dbReference type="SUPFAM" id="SSF50182">
    <property type="entry name" value="Sm-like ribonucleoproteins"/>
    <property type="match status" value="1"/>
</dbReference>
<dbReference type="GO" id="GO:0005886">
    <property type="term" value="C:plasma membrane"/>
    <property type="evidence" value="ECO:0007669"/>
    <property type="project" value="UniProtKB-SubCell"/>
</dbReference>
<evidence type="ECO:0000256" key="1">
    <source>
        <dbReference type="ARBA" id="ARBA00004651"/>
    </source>
</evidence>
<feature type="transmembrane region" description="Helical" evidence="7">
    <location>
        <begin position="341"/>
        <end position="358"/>
    </location>
</feature>
<accession>L0R7G0</accession>
<evidence type="ECO:0000256" key="4">
    <source>
        <dbReference type="ARBA" id="ARBA00022692"/>
    </source>
</evidence>
<comment type="similarity">
    <text evidence="2">Belongs to the MscS (TC 1.A.23) family.</text>
</comment>
<evidence type="ECO:0000256" key="7">
    <source>
        <dbReference type="SAM" id="Phobius"/>
    </source>
</evidence>
<proteinExistence type="inferred from homology"/>
<dbReference type="InterPro" id="IPR010920">
    <property type="entry name" value="LSM_dom_sf"/>
</dbReference>
<protein>
    <submittedName>
        <fullName evidence="11">MscS Mechanosensitive ion channel</fullName>
    </submittedName>
</protein>
<evidence type="ECO:0000313" key="12">
    <source>
        <dbReference type="Proteomes" id="UP000010808"/>
    </source>
</evidence>
<keyword evidence="6 7" id="KW-0472">Membrane</keyword>
<dbReference type="Proteomes" id="UP000010808">
    <property type="component" value="Chromosome"/>
</dbReference>
<dbReference type="SUPFAM" id="SSF82689">
    <property type="entry name" value="Mechanosensitive channel protein MscS (YggB), C-terminal domain"/>
    <property type="match status" value="1"/>
</dbReference>
<feature type="transmembrane region" description="Helical" evidence="7">
    <location>
        <begin position="613"/>
        <end position="636"/>
    </location>
</feature>
<dbReference type="InterPro" id="IPR052702">
    <property type="entry name" value="MscS-like_channel"/>
</dbReference>
<keyword evidence="4 7" id="KW-0812">Transmembrane</keyword>
<evidence type="ECO:0000256" key="8">
    <source>
        <dbReference type="SAM" id="SignalP"/>
    </source>
</evidence>